<evidence type="ECO:0000313" key="2">
    <source>
        <dbReference type="Proteomes" id="UP001163223"/>
    </source>
</evidence>
<evidence type="ECO:0000313" key="1">
    <source>
        <dbReference type="EMBL" id="WAJ29167.1"/>
    </source>
</evidence>
<protein>
    <submittedName>
        <fullName evidence="1">Winged helix-turn-helix domain-containing protein</fullName>
    </submittedName>
</protein>
<dbReference type="Proteomes" id="UP001163223">
    <property type="component" value="Chromosome"/>
</dbReference>
<dbReference type="EMBL" id="CP113520">
    <property type="protein sequence ID" value="WAJ29167.1"/>
    <property type="molecule type" value="Genomic_DNA"/>
</dbReference>
<gene>
    <name evidence="1" type="ORF">OXU80_02680</name>
</gene>
<proteinExistence type="predicted"/>
<keyword evidence="2" id="KW-1185">Reference proteome</keyword>
<name>A0ACD4NQR4_9HYPH</name>
<reference evidence="1" key="1">
    <citation type="submission" date="2022-11" db="EMBL/GenBank/DDBJ databases">
        <title>beta-Carotene-producing bacterium, Jeongeuplla avenae sp. nov., alleviates the salt stress of Arabidopsis seedlings.</title>
        <authorList>
            <person name="Jiang L."/>
            <person name="Lee J."/>
        </authorList>
    </citation>
    <scope>NUCLEOTIDE SEQUENCE</scope>
    <source>
        <strain evidence="1">DY_R2A_6</strain>
    </source>
</reference>
<organism evidence="1 2">
    <name type="scientific">Antarcticirhabdus aurantiaca</name>
    <dbReference type="NCBI Taxonomy" id="2606717"/>
    <lineage>
        <taxon>Bacteria</taxon>
        <taxon>Pseudomonadati</taxon>
        <taxon>Pseudomonadota</taxon>
        <taxon>Alphaproteobacteria</taxon>
        <taxon>Hyphomicrobiales</taxon>
        <taxon>Aurantimonadaceae</taxon>
        <taxon>Antarcticirhabdus</taxon>
    </lineage>
</organism>
<sequence length="171" mass="18799">MAHGLPIRTDVASPSELRRLAKKEPRRRTVQRMLAIANALEGLSRADAARAAGIDRQSLRDAVLRFNAEGLAGLVDRPNGRRPERLTDGEQAALVAHVLRGPDPERGDPSSWTLPDLCRFIEARFNKTMCPQSMSRVVRRLGLSRQKARPVHPQRSAKAAQAFAKGGSLLP</sequence>
<accession>A0ACD4NQR4</accession>